<dbReference type="InterPro" id="IPR025404">
    <property type="entry name" value="DUF4130"/>
</dbReference>
<dbReference type="InterPro" id="IPR023875">
    <property type="entry name" value="DNA_repair_put"/>
</dbReference>
<sequence length="262" mass="29650">MPGIKPLAVPADVIYTYDGSFDGFLCCVFESVYAGEVPVDILREEDSPLTLMEVCPVVTDLTKAERVRASIPLKISARALELVTTVFCSCLAQKELRLLEFLLRGYREGGKLCFRLGDAVMAPLLSAEKHLLGEAHLLKGFVRFADVGGALAAVITPKNYILPFIARHFVLRYHNEQFMIFDKTNKAALVYQNGKAEILRIDHVTVPEISEREARYQALWKQFYNTIAIEGRENPRCRMTHMPKRYWENMLEVSDLVHPAAD</sequence>
<evidence type="ECO:0000313" key="2">
    <source>
        <dbReference type="EMBL" id="SHI22979.1"/>
    </source>
</evidence>
<keyword evidence="3" id="KW-1185">Reference proteome</keyword>
<dbReference type="NCBIfam" id="TIGR03915">
    <property type="entry name" value="SAM_7_link_chp"/>
    <property type="match status" value="1"/>
</dbReference>
<dbReference type="OrthoDB" id="5290748at2"/>
<gene>
    <name evidence="2" type="ORF">SAMN02745823_03657</name>
</gene>
<organism evidence="2 3">
    <name type="scientific">Sporobacter termitidis DSM 10068</name>
    <dbReference type="NCBI Taxonomy" id="1123282"/>
    <lineage>
        <taxon>Bacteria</taxon>
        <taxon>Bacillati</taxon>
        <taxon>Bacillota</taxon>
        <taxon>Clostridia</taxon>
        <taxon>Eubacteriales</taxon>
        <taxon>Oscillospiraceae</taxon>
        <taxon>Sporobacter</taxon>
    </lineage>
</organism>
<dbReference type="Proteomes" id="UP000183995">
    <property type="component" value="Unassembled WGS sequence"/>
</dbReference>
<dbReference type="STRING" id="1123282.SAMN02745823_03657"/>
<reference evidence="2 3" key="1">
    <citation type="submission" date="2016-11" db="EMBL/GenBank/DDBJ databases">
        <authorList>
            <person name="Jaros S."/>
            <person name="Januszkiewicz K."/>
            <person name="Wedrychowicz H."/>
        </authorList>
    </citation>
    <scope>NUCLEOTIDE SEQUENCE [LARGE SCALE GENOMIC DNA]</scope>
    <source>
        <strain evidence="2 3">DSM 10068</strain>
    </source>
</reference>
<protein>
    <submittedName>
        <fullName evidence="2">Probable DNA metabolism protein</fullName>
    </submittedName>
</protein>
<dbReference type="Pfam" id="PF13566">
    <property type="entry name" value="DUF4130"/>
    <property type="match status" value="1"/>
</dbReference>
<dbReference type="RefSeq" id="WP_073082663.1">
    <property type="nucleotide sequence ID" value="NZ_FQXV01000019.1"/>
</dbReference>
<accession>A0A1M5ZFL1</accession>
<name>A0A1M5ZFL1_9FIRM</name>
<dbReference type="AlphaFoldDB" id="A0A1M5ZFL1"/>
<dbReference type="EMBL" id="FQXV01000019">
    <property type="protein sequence ID" value="SHI22979.1"/>
    <property type="molecule type" value="Genomic_DNA"/>
</dbReference>
<proteinExistence type="predicted"/>
<feature type="domain" description="DUF4130" evidence="1">
    <location>
        <begin position="93"/>
        <end position="252"/>
    </location>
</feature>
<evidence type="ECO:0000313" key="3">
    <source>
        <dbReference type="Proteomes" id="UP000183995"/>
    </source>
</evidence>
<evidence type="ECO:0000259" key="1">
    <source>
        <dbReference type="Pfam" id="PF13566"/>
    </source>
</evidence>